<keyword evidence="1" id="KW-1133">Transmembrane helix</keyword>
<keyword evidence="1" id="KW-0812">Transmembrane</keyword>
<sequence length="84" mass="9003">MNITINCAQEAVPESSEECCIGKKNFAIILAAGFSSLLAVDCSVLFHQNSSTKLGFKSAFAVKRCSMISDLINRPGVSEMPFAI</sequence>
<name>A0A0V1J5I0_TRIPS</name>
<evidence type="ECO:0000313" key="4">
    <source>
        <dbReference type="Proteomes" id="UP000054805"/>
    </source>
</evidence>
<protein>
    <submittedName>
        <fullName evidence="3">Uncharacterized protein</fullName>
    </submittedName>
</protein>
<organism evidence="3 5">
    <name type="scientific">Trichinella pseudospiralis</name>
    <name type="common">Parasitic roundworm</name>
    <dbReference type="NCBI Taxonomy" id="6337"/>
    <lineage>
        <taxon>Eukaryota</taxon>
        <taxon>Metazoa</taxon>
        <taxon>Ecdysozoa</taxon>
        <taxon>Nematoda</taxon>
        <taxon>Enoplea</taxon>
        <taxon>Dorylaimia</taxon>
        <taxon>Trichinellida</taxon>
        <taxon>Trichinellidae</taxon>
        <taxon>Trichinella</taxon>
    </lineage>
</organism>
<accession>A0A0V1J5I0</accession>
<evidence type="ECO:0000313" key="3">
    <source>
        <dbReference type="EMBL" id="KRZ30225.1"/>
    </source>
</evidence>
<gene>
    <name evidence="2" type="ORF">T4B_3052</name>
    <name evidence="3" type="ORF">T4C_6735</name>
</gene>
<proteinExistence type="predicted"/>
<evidence type="ECO:0000256" key="1">
    <source>
        <dbReference type="SAM" id="Phobius"/>
    </source>
</evidence>
<feature type="transmembrane region" description="Helical" evidence="1">
    <location>
        <begin position="26"/>
        <end position="46"/>
    </location>
</feature>
<evidence type="ECO:0000313" key="2">
    <source>
        <dbReference type="EMBL" id="KRZ20816.1"/>
    </source>
</evidence>
<dbReference type="EMBL" id="JYDV01000131">
    <property type="protein sequence ID" value="KRZ30225.1"/>
    <property type="molecule type" value="Genomic_DNA"/>
</dbReference>
<dbReference type="EMBL" id="JYDS01000227">
    <property type="protein sequence ID" value="KRZ20816.1"/>
    <property type="molecule type" value="Genomic_DNA"/>
</dbReference>
<comment type="caution">
    <text evidence="3">The sequence shown here is derived from an EMBL/GenBank/DDBJ whole genome shotgun (WGS) entry which is preliminary data.</text>
</comment>
<evidence type="ECO:0000313" key="5">
    <source>
        <dbReference type="Proteomes" id="UP000054826"/>
    </source>
</evidence>
<dbReference type="AlphaFoldDB" id="A0A0V1J5I0"/>
<dbReference type="Proteomes" id="UP000054826">
    <property type="component" value="Unassembled WGS sequence"/>
</dbReference>
<keyword evidence="1" id="KW-0472">Membrane</keyword>
<keyword evidence="4" id="KW-1185">Reference proteome</keyword>
<dbReference type="Proteomes" id="UP000054805">
    <property type="component" value="Unassembled WGS sequence"/>
</dbReference>
<reference evidence="4 5" key="1">
    <citation type="submission" date="2015-01" db="EMBL/GenBank/DDBJ databases">
        <title>Evolution of Trichinella species and genotypes.</title>
        <authorList>
            <person name="Korhonen P.K."/>
            <person name="Edoardo P."/>
            <person name="Giuseppe L.R."/>
            <person name="Gasser R.B."/>
        </authorList>
    </citation>
    <scope>NUCLEOTIDE SEQUENCE [LARGE SCALE GENOMIC DNA]</scope>
    <source>
        <strain evidence="3">ISS176</strain>
        <strain evidence="2">ISS588</strain>
    </source>
</reference>